<evidence type="ECO:0000259" key="2">
    <source>
        <dbReference type="Pfam" id="PF05305"/>
    </source>
</evidence>
<accession>A0A1A2SRA7</accession>
<feature type="chain" id="PRO_5030025041" description="DUF732 domain-containing protein" evidence="1">
    <location>
        <begin position="23"/>
        <end position="119"/>
    </location>
</feature>
<dbReference type="Pfam" id="PF05305">
    <property type="entry name" value="DUF732"/>
    <property type="match status" value="1"/>
</dbReference>
<organism evidence="3 4">
    <name type="scientific">Mycobacterium mantenii</name>
    <dbReference type="NCBI Taxonomy" id="560555"/>
    <lineage>
        <taxon>Bacteria</taxon>
        <taxon>Bacillati</taxon>
        <taxon>Actinomycetota</taxon>
        <taxon>Actinomycetes</taxon>
        <taxon>Mycobacteriales</taxon>
        <taxon>Mycobacteriaceae</taxon>
        <taxon>Mycobacterium</taxon>
        <taxon>Mycobacterium avium complex (MAC)</taxon>
    </lineage>
</organism>
<feature type="domain" description="DUF732" evidence="2">
    <location>
        <begin position="33"/>
        <end position="104"/>
    </location>
</feature>
<reference evidence="3 4" key="1">
    <citation type="submission" date="2016-06" db="EMBL/GenBank/DDBJ databases">
        <authorList>
            <person name="Kjaerup R.B."/>
            <person name="Dalgaard T.S."/>
            <person name="Juul-Madsen H.R."/>
        </authorList>
    </citation>
    <scope>NUCLEOTIDE SEQUENCE [LARGE SCALE GENOMIC DNA]</scope>
    <source>
        <strain evidence="3 4">E152</strain>
    </source>
</reference>
<dbReference type="OrthoDB" id="4750691at2"/>
<accession>A0A1A2T6K9</accession>
<proteinExistence type="predicted"/>
<dbReference type="AlphaFoldDB" id="A0A1A2SRA7"/>
<dbReference type="RefSeq" id="WP_067836531.1">
    <property type="nucleotide sequence ID" value="NZ_LZJP01000036.1"/>
</dbReference>
<evidence type="ECO:0000313" key="4">
    <source>
        <dbReference type="Proteomes" id="UP000092389"/>
    </source>
</evidence>
<evidence type="ECO:0000313" key="3">
    <source>
        <dbReference type="EMBL" id="OBH66743.1"/>
    </source>
</evidence>
<evidence type="ECO:0000256" key="1">
    <source>
        <dbReference type="SAM" id="SignalP"/>
    </source>
</evidence>
<keyword evidence="1" id="KW-0732">Signal</keyword>
<dbReference type="InterPro" id="IPR007969">
    <property type="entry name" value="DUF732"/>
</dbReference>
<dbReference type="EMBL" id="LZJU01000198">
    <property type="protein sequence ID" value="OBH66743.1"/>
    <property type="molecule type" value="Genomic_DNA"/>
</dbReference>
<feature type="signal peptide" evidence="1">
    <location>
        <begin position="1"/>
        <end position="22"/>
    </location>
</feature>
<comment type="caution">
    <text evidence="3">The sequence shown here is derived from an EMBL/GenBank/DDBJ whole genome shotgun (WGS) entry which is preliminary data.</text>
</comment>
<protein>
    <recommendedName>
        <fullName evidence="2">DUF732 domain-containing protein</fullName>
    </recommendedName>
</protein>
<name>A0A1A2SRA7_MYCNT</name>
<dbReference type="Proteomes" id="UP000092389">
    <property type="component" value="Unassembled WGS sequence"/>
</dbReference>
<sequence length="119" mass="11951">MKPLLTLLGVSLGIAIAVPAHAVPGEDEAAADDNNEVFIADLHTVGISFQDPNQAVSAGKAVCGLLSRGVSGLQLLNDLRDNNPALTTNGAAQFATISAKAYCPRQLDASAGPSAKGGG</sequence>
<gene>
    <name evidence="3" type="ORF">A5683_10375</name>
</gene>